<protein>
    <recommendedName>
        <fullName evidence="3">PLAT domain-containing protein</fullName>
    </recommendedName>
</protein>
<feature type="domain" description="PLAT" evidence="3">
    <location>
        <begin position="466"/>
        <end position="585"/>
    </location>
</feature>
<evidence type="ECO:0000313" key="5">
    <source>
        <dbReference type="Proteomes" id="UP001058860"/>
    </source>
</evidence>
<feature type="chain" id="PRO_5047351223" description="PLAT domain-containing protein" evidence="2">
    <location>
        <begin position="42"/>
        <end position="787"/>
    </location>
</feature>
<dbReference type="InterPro" id="IPR036392">
    <property type="entry name" value="PLAT/LH2_dom_sf"/>
</dbReference>
<evidence type="ECO:0000259" key="3">
    <source>
        <dbReference type="PROSITE" id="PS50095"/>
    </source>
</evidence>
<accession>A0ABY5PHZ3</accession>
<proteinExistence type="predicted"/>
<organism evidence="4 5">
    <name type="scientific">Svornostia abyssi</name>
    <dbReference type="NCBI Taxonomy" id="2898438"/>
    <lineage>
        <taxon>Bacteria</taxon>
        <taxon>Bacillati</taxon>
        <taxon>Actinomycetota</taxon>
        <taxon>Thermoleophilia</taxon>
        <taxon>Solirubrobacterales</taxon>
        <taxon>Baekduiaceae</taxon>
        <taxon>Svornostia</taxon>
    </lineage>
</organism>
<dbReference type="Pfam" id="PF07705">
    <property type="entry name" value="CARDB"/>
    <property type="match status" value="1"/>
</dbReference>
<gene>
    <name evidence="4" type="ORF">LRS13_01680</name>
</gene>
<sequence>MFRLTGRSAPIDPPRRSLKRLLAATAAASCALGLTSASAHAFDTQAHADMTRDALTAEGFTPSAANVGVVDNWFVDYYTNPGKNPYSGHAGFWIGLTRLGLSREEWPFFLVDASQRLHFDASRRTPEMPDLSTTAGVDQEWQRLMHLTRRIIRIAGEKNDPAAVMAVLGTSLHSVQDFYSHSNWVEDPSPEPGRGGPGISRLGYGDLPTWFDVPPNVREKLVGDRAVYTGVQGIPRGHGHWRSNENGSLHDGLNKDHNGRPKYQEAYLTAYFATRQWIRGVRTWLGNEPLWAQAMTIPNSRALQEDVQASEEVSKYSGHWQGGGEPCLPGTCGERNGKAGAIVSLRNALESFHDDPPSRFRRAVNEYLPEYRLYPKDIPRIADLPSSRTDQLSTRFVTLEVADYWGINLTDPVGEGDIYARARINGQPFTSTVINGEDKFHFPRPYAPFSWIRSVPGPLRASTPVTSMTVRIETGDKRFAGTDDDVFLRINGRQRFSLEKAAYNDFERGDDDTYSVPIGEATRDGLTVGDLHQVTIEKGRDGAGGGWFLGGVTLTVNGREVVRERRVNRWLENSRRAWNAPRFARDQRLTDDTIPVWLELKEDDFGPDDTGDLNELDRHTSLPISYRFGTSVQGVGLGGHKLRGRLSLDNGDRARVTWRLTPLVIRNAPPLPAPSTTTNPEPTPDPTTQPTPGGPDLVITEMTGGVVTVKNQGPVATGAFTVRVTDTNGTVRGTTRIDGGLAAGAETTVPYSSPSCEVRYRAVADSESEVGESDETNNTKEFFFSVC</sequence>
<keyword evidence="2" id="KW-0732">Signal</keyword>
<dbReference type="RefSeq" id="WP_353864756.1">
    <property type="nucleotide sequence ID" value="NZ_CP088295.1"/>
</dbReference>
<evidence type="ECO:0000256" key="2">
    <source>
        <dbReference type="SAM" id="SignalP"/>
    </source>
</evidence>
<keyword evidence="5" id="KW-1185">Reference proteome</keyword>
<dbReference type="EMBL" id="CP088295">
    <property type="protein sequence ID" value="UUY04266.1"/>
    <property type="molecule type" value="Genomic_DNA"/>
</dbReference>
<dbReference type="Pfam" id="PF01477">
    <property type="entry name" value="PLAT"/>
    <property type="match status" value="1"/>
</dbReference>
<dbReference type="Gene3D" id="2.60.40.10">
    <property type="entry name" value="Immunoglobulins"/>
    <property type="match status" value="1"/>
</dbReference>
<feature type="region of interest" description="Disordered" evidence="1">
    <location>
        <begin position="667"/>
        <end position="693"/>
    </location>
</feature>
<dbReference type="InterPro" id="IPR056862">
    <property type="entry name" value="VWA7_N"/>
</dbReference>
<evidence type="ECO:0000256" key="1">
    <source>
        <dbReference type="SAM" id="MobiDB-lite"/>
    </source>
</evidence>
<dbReference type="InterPro" id="IPR013783">
    <property type="entry name" value="Ig-like_fold"/>
</dbReference>
<reference evidence="5" key="1">
    <citation type="submission" date="2021-11" db="EMBL/GenBank/DDBJ databases">
        <title>Cultivation dependent microbiological survey of springs from the worlds oldest radium mine currently devoted to the extraction of radon-saturated water.</title>
        <authorList>
            <person name="Kapinusova G."/>
            <person name="Smrhova T."/>
            <person name="Strejcek M."/>
            <person name="Suman J."/>
            <person name="Jani K."/>
            <person name="Pajer P."/>
            <person name="Uhlik O."/>
        </authorList>
    </citation>
    <scope>NUCLEOTIDE SEQUENCE [LARGE SCALE GENOMIC DNA]</scope>
    <source>
        <strain evidence="5">J379</strain>
    </source>
</reference>
<dbReference type="PROSITE" id="PS50095">
    <property type="entry name" value="PLAT"/>
    <property type="match status" value="1"/>
</dbReference>
<dbReference type="Proteomes" id="UP001058860">
    <property type="component" value="Chromosome"/>
</dbReference>
<feature type="signal peptide" evidence="2">
    <location>
        <begin position="1"/>
        <end position="41"/>
    </location>
</feature>
<dbReference type="InterPro" id="IPR001024">
    <property type="entry name" value="PLAT/LH2_dom"/>
</dbReference>
<dbReference type="Gene3D" id="2.60.60.20">
    <property type="entry name" value="PLAT/LH2 domain"/>
    <property type="match status" value="1"/>
</dbReference>
<dbReference type="Pfam" id="PF25107">
    <property type="entry name" value="VWA7_N"/>
    <property type="match status" value="1"/>
</dbReference>
<evidence type="ECO:0000313" key="4">
    <source>
        <dbReference type="EMBL" id="UUY04266.1"/>
    </source>
</evidence>
<dbReference type="InterPro" id="IPR011635">
    <property type="entry name" value="CARDB"/>
</dbReference>
<feature type="compositionally biased region" description="Pro residues" evidence="1">
    <location>
        <begin position="681"/>
        <end position="693"/>
    </location>
</feature>
<name>A0ABY5PHZ3_9ACTN</name>
<dbReference type="SUPFAM" id="SSF49723">
    <property type="entry name" value="Lipase/lipooxygenase domain (PLAT/LH2 domain)"/>
    <property type="match status" value="1"/>
</dbReference>